<evidence type="ECO:0000256" key="2">
    <source>
        <dbReference type="ARBA" id="ARBA00022679"/>
    </source>
</evidence>
<dbReference type="SUPFAM" id="SSF82199">
    <property type="entry name" value="SET domain"/>
    <property type="match status" value="1"/>
</dbReference>
<feature type="compositionally biased region" description="Low complexity" evidence="6">
    <location>
        <begin position="34"/>
        <end position="50"/>
    </location>
</feature>
<evidence type="ECO:0000313" key="9">
    <source>
        <dbReference type="EMBL" id="ABP00850.1"/>
    </source>
</evidence>
<protein>
    <submittedName>
        <fullName evidence="9">Uncharacterized protein</fullName>
    </submittedName>
</protein>
<evidence type="ECO:0000313" key="10">
    <source>
        <dbReference type="Proteomes" id="UP000001568"/>
    </source>
</evidence>
<dbReference type="PROSITE" id="PS51633">
    <property type="entry name" value="CXC"/>
    <property type="match status" value="1"/>
</dbReference>
<dbReference type="SMART" id="SM00317">
    <property type="entry name" value="SET"/>
    <property type="match status" value="1"/>
</dbReference>
<feature type="domain" description="CXC" evidence="8">
    <location>
        <begin position="702"/>
        <end position="807"/>
    </location>
</feature>
<dbReference type="GO" id="GO:0031507">
    <property type="term" value="P:heterochromatin formation"/>
    <property type="evidence" value="ECO:0007669"/>
    <property type="project" value="TreeGrafter"/>
</dbReference>
<sequence>MTTRAARAPRAASPRGADATRRRDGAIDADDADATATARARASANDARARSAAVLDVVDLTLDVEAPRAATATATATADARGDATRGDDAEAVKILDDGLPTSKPKARDGKPTARSGENGKSRASGSGRIERVAEVLQSPEKAWPREEAAAEDDDDAKVSVSFELEFCAAMREGLEGRRTEAMEAMETLEATVGSRVFQNADAAAAEARTRTRSAAKRARRIFREETKLWAAAVVKAQQLTIDDDVPSTSEPVAMELPFWQRISSEHLGASSARNTKIFTQRTERPYSSDPTDVSGWKLQTIVGRQSVPRIDIGSAKAVPPYAYFAYSTHCNSYEAEGNVSRLLFRDDDGEFLESDPVDRREDESNELTREQEIIMCAICAEFSEFILTEKEVVRGVNREDGVKAVVVQTAEYLNLDENQVKDWFDETRTKHSTSRAWCMFLEVASHVRKLMGFSSAHWRAKMANTFSVLETLGISELFWRKFSRIIINCPTLAPLKKPVIVFDNLNEAMDQLAGMFCPRCFIFDCRTHGSLQPKSEGRKLDAERKLAWRERMAKSGMSAEKPLAERRCSTDCWYQTEEYKYYSAQTTCAPCDPTETLNRPSTKDPFIETTRKWRNAMDIEVLKKAVKIIGEKTTACEAALFFGRRRTCAEVGKQMHCLDLINLGTVVKEEERDAMDEDTDELSNPKKRKRAPTGVKNPTIARRLKMQKDADFLETQYSPCECVGACDANTCSCIKNGTFCERFCNCGPKCHNEFEGCKCDSTKRATCGTRTCPCYAAGRECTPDKCKRCCKTADAYSLPARKRYGLVDPNMQLPMPAFPCENMKLQLRQKEHICLGRSGVAGWGAFVLKGARKGEFIGEYVGELVTQDEAERRGTVYDVNNCSYLFNLNSEWCVDAQYRGNKLRFANHSKNPNCVPRVLAVNGDHRLALISDKDIKPGDELLFDYNYKDEVAPDWHEKNASTLPKSKHLPTKSAKKSSN</sequence>
<dbReference type="GO" id="GO:0046976">
    <property type="term" value="F:histone H3K27 methyltransferase activity"/>
    <property type="evidence" value="ECO:0007669"/>
    <property type="project" value="TreeGrafter"/>
</dbReference>
<keyword evidence="3" id="KW-0949">S-adenosyl-L-methionine</keyword>
<feature type="compositionally biased region" description="Acidic residues" evidence="6">
    <location>
        <begin position="673"/>
        <end position="682"/>
    </location>
</feature>
<dbReference type="PROSITE" id="PS50280">
    <property type="entry name" value="SET"/>
    <property type="match status" value="1"/>
</dbReference>
<dbReference type="HOGENOM" id="CLU_312251_0_0_1"/>
<feature type="region of interest" description="Disordered" evidence="6">
    <location>
        <begin position="957"/>
        <end position="980"/>
    </location>
</feature>
<keyword evidence="4" id="KW-0805">Transcription regulation</keyword>
<dbReference type="InterPro" id="IPR046341">
    <property type="entry name" value="SET_dom_sf"/>
</dbReference>
<dbReference type="GO" id="GO:0005634">
    <property type="term" value="C:nucleus"/>
    <property type="evidence" value="ECO:0007669"/>
    <property type="project" value="TreeGrafter"/>
</dbReference>
<evidence type="ECO:0000259" key="8">
    <source>
        <dbReference type="PROSITE" id="PS51633"/>
    </source>
</evidence>
<keyword evidence="1" id="KW-0489">Methyltransferase</keyword>
<dbReference type="InterPro" id="IPR026489">
    <property type="entry name" value="CXC_dom"/>
</dbReference>
<feature type="domain" description="SET" evidence="7">
    <location>
        <begin position="832"/>
        <end position="947"/>
    </location>
</feature>
<dbReference type="RefSeq" id="XP_001422533.1">
    <property type="nucleotide sequence ID" value="XM_001422496.1"/>
</dbReference>
<dbReference type="PANTHER" id="PTHR45747:SF4">
    <property type="entry name" value="HISTONE-LYSINE N-METHYLTRANSFERASE E(Z)"/>
    <property type="match status" value="1"/>
</dbReference>
<feature type="region of interest" description="Disordered" evidence="6">
    <location>
        <begin position="672"/>
        <end position="694"/>
    </location>
</feature>
<reference evidence="9 10" key="1">
    <citation type="journal article" date="2007" name="Proc. Natl. Acad. Sci. U.S.A.">
        <title>The tiny eukaryote Ostreococcus provides genomic insights into the paradox of plankton speciation.</title>
        <authorList>
            <person name="Palenik B."/>
            <person name="Grimwood J."/>
            <person name="Aerts A."/>
            <person name="Rouze P."/>
            <person name="Salamov A."/>
            <person name="Putnam N."/>
            <person name="Dupont C."/>
            <person name="Jorgensen R."/>
            <person name="Derelle E."/>
            <person name="Rombauts S."/>
            <person name="Zhou K."/>
            <person name="Otillar R."/>
            <person name="Merchant S.S."/>
            <person name="Podell S."/>
            <person name="Gaasterland T."/>
            <person name="Napoli C."/>
            <person name="Gendler K."/>
            <person name="Manuell A."/>
            <person name="Tai V."/>
            <person name="Vallon O."/>
            <person name="Piganeau G."/>
            <person name="Jancek S."/>
            <person name="Heijde M."/>
            <person name="Jabbari K."/>
            <person name="Bowler C."/>
            <person name="Lohr M."/>
            <person name="Robbens S."/>
            <person name="Werner G."/>
            <person name="Dubchak I."/>
            <person name="Pazour G.J."/>
            <person name="Ren Q."/>
            <person name="Paulsen I."/>
            <person name="Delwiche C."/>
            <person name="Schmutz J."/>
            <person name="Rokhsar D."/>
            <person name="Van de Peer Y."/>
            <person name="Moreau H."/>
            <person name="Grigoriev I.V."/>
        </authorList>
    </citation>
    <scope>NUCLEOTIDE SEQUENCE [LARGE SCALE GENOMIC DNA]</scope>
    <source>
        <strain evidence="9 10">CCE9901</strain>
    </source>
</reference>
<dbReference type="GO" id="GO:0003682">
    <property type="term" value="F:chromatin binding"/>
    <property type="evidence" value="ECO:0007669"/>
    <property type="project" value="TreeGrafter"/>
</dbReference>
<feature type="compositionally biased region" description="Low complexity" evidence="6">
    <location>
        <begin position="65"/>
        <end position="79"/>
    </location>
</feature>
<evidence type="ECO:0000256" key="4">
    <source>
        <dbReference type="ARBA" id="ARBA00023015"/>
    </source>
</evidence>
<dbReference type="GO" id="GO:0032259">
    <property type="term" value="P:methylation"/>
    <property type="evidence" value="ECO:0007669"/>
    <property type="project" value="UniProtKB-KW"/>
</dbReference>
<dbReference type="OrthoDB" id="6141102at2759"/>
<name>A4SB06_OSTLU</name>
<dbReference type="Gene3D" id="2.170.270.10">
    <property type="entry name" value="SET domain"/>
    <property type="match status" value="1"/>
</dbReference>
<gene>
    <name evidence="9" type="primary">SDG3503</name>
    <name evidence="9" type="ORF">OSTLU_19017</name>
</gene>
<evidence type="ECO:0000256" key="1">
    <source>
        <dbReference type="ARBA" id="ARBA00022603"/>
    </source>
</evidence>
<feature type="compositionally biased region" description="Low complexity" evidence="6">
    <location>
        <begin position="1"/>
        <end position="17"/>
    </location>
</feature>
<feature type="region of interest" description="Disordered" evidence="6">
    <location>
        <begin position="1"/>
        <end position="50"/>
    </location>
</feature>
<dbReference type="GeneID" id="5006750"/>
<dbReference type="PANTHER" id="PTHR45747">
    <property type="entry name" value="HISTONE-LYSINE N-METHYLTRANSFERASE E(Z)"/>
    <property type="match status" value="1"/>
</dbReference>
<proteinExistence type="predicted"/>
<dbReference type="AlphaFoldDB" id="A4SB06"/>
<evidence type="ECO:0000256" key="6">
    <source>
        <dbReference type="SAM" id="MobiDB-lite"/>
    </source>
</evidence>
<dbReference type="Proteomes" id="UP000001568">
    <property type="component" value="Chromosome 20"/>
</dbReference>
<dbReference type="Pfam" id="PF00856">
    <property type="entry name" value="SET"/>
    <property type="match status" value="1"/>
</dbReference>
<feature type="compositionally biased region" description="Basic and acidic residues" evidence="6">
    <location>
        <begin position="80"/>
        <end position="97"/>
    </location>
</feature>
<dbReference type="OMA" id="FAYSTHC"/>
<dbReference type="STRING" id="436017.A4SB06"/>
<keyword evidence="10" id="KW-1185">Reference proteome</keyword>
<keyword evidence="2" id="KW-0808">Transferase</keyword>
<dbReference type="InterPro" id="IPR001214">
    <property type="entry name" value="SET_dom"/>
</dbReference>
<feature type="region of interest" description="Disordered" evidence="6">
    <location>
        <begin position="65"/>
        <end position="131"/>
    </location>
</feature>
<evidence type="ECO:0000259" key="7">
    <source>
        <dbReference type="PROSITE" id="PS50280"/>
    </source>
</evidence>
<dbReference type="Gramene" id="ABP00850">
    <property type="protein sequence ID" value="ABP00850"/>
    <property type="gene ID" value="OSTLU_19017"/>
</dbReference>
<dbReference type="eggNOG" id="KOG1079">
    <property type="taxonomic scope" value="Eukaryota"/>
</dbReference>
<dbReference type="InterPro" id="IPR045318">
    <property type="entry name" value="EZH1/2-like"/>
</dbReference>
<organism evidence="9 10">
    <name type="scientific">Ostreococcus lucimarinus (strain CCE9901)</name>
    <dbReference type="NCBI Taxonomy" id="436017"/>
    <lineage>
        <taxon>Eukaryota</taxon>
        <taxon>Viridiplantae</taxon>
        <taxon>Chlorophyta</taxon>
        <taxon>Mamiellophyceae</taxon>
        <taxon>Mamiellales</taxon>
        <taxon>Bathycoccaceae</taxon>
        <taxon>Ostreococcus</taxon>
    </lineage>
</organism>
<dbReference type="EMBL" id="CP000600">
    <property type="protein sequence ID" value="ABP00850.1"/>
    <property type="molecule type" value="Genomic_DNA"/>
</dbReference>
<accession>A4SB06</accession>
<evidence type="ECO:0000256" key="3">
    <source>
        <dbReference type="ARBA" id="ARBA00022691"/>
    </source>
</evidence>
<keyword evidence="5" id="KW-0804">Transcription</keyword>
<dbReference type="CDD" id="cd10519">
    <property type="entry name" value="SET_EZH"/>
    <property type="match status" value="1"/>
</dbReference>
<evidence type="ECO:0000256" key="5">
    <source>
        <dbReference type="ARBA" id="ARBA00023163"/>
    </source>
</evidence>
<feature type="compositionally biased region" description="Basic residues" evidence="6">
    <location>
        <begin position="966"/>
        <end position="980"/>
    </location>
</feature>
<dbReference type="KEGG" id="olu:OSTLU_19017"/>